<feature type="domain" description="PA14" evidence="2">
    <location>
        <begin position="753"/>
        <end position="914"/>
    </location>
</feature>
<dbReference type="Gene3D" id="2.60.120.200">
    <property type="match status" value="1"/>
</dbReference>
<proteinExistence type="predicted"/>
<dbReference type="InterPro" id="IPR013320">
    <property type="entry name" value="ConA-like_dom_sf"/>
</dbReference>
<dbReference type="Pfam" id="PF13385">
    <property type="entry name" value="Laminin_G_3"/>
    <property type="match status" value="1"/>
</dbReference>
<accession>A0A6J5LJF8</accession>
<evidence type="ECO:0000256" key="1">
    <source>
        <dbReference type="SAM" id="MobiDB-lite"/>
    </source>
</evidence>
<reference evidence="3" key="1">
    <citation type="submission" date="2020-04" db="EMBL/GenBank/DDBJ databases">
        <authorList>
            <person name="Chiriac C."/>
            <person name="Salcher M."/>
            <person name="Ghai R."/>
            <person name="Kavagutti S V."/>
        </authorList>
    </citation>
    <scope>NUCLEOTIDE SEQUENCE</scope>
</reference>
<dbReference type="SUPFAM" id="SSF49899">
    <property type="entry name" value="Concanavalin A-like lectins/glucanases"/>
    <property type="match status" value="1"/>
</dbReference>
<dbReference type="Pfam" id="PF15711">
    <property type="entry name" value="ILEI"/>
    <property type="match status" value="1"/>
</dbReference>
<evidence type="ECO:0000259" key="2">
    <source>
        <dbReference type="PROSITE" id="PS51820"/>
    </source>
</evidence>
<feature type="compositionally biased region" description="Gly residues" evidence="1">
    <location>
        <begin position="306"/>
        <end position="321"/>
    </location>
</feature>
<feature type="region of interest" description="Disordered" evidence="1">
    <location>
        <begin position="306"/>
        <end position="354"/>
    </location>
</feature>
<protein>
    <submittedName>
        <fullName evidence="3">Interleukin-like EMT inducer</fullName>
    </submittedName>
</protein>
<dbReference type="EMBL" id="LR796274">
    <property type="protein sequence ID" value="CAB4133712.1"/>
    <property type="molecule type" value="Genomic_DNA"/>
</dbReference>
<dbReference type="PROSITE" id="PS51820">
    <property type="entry name" value="PA14"/>
    <property type="match status" value="1"/>
</dbReference>
<name>A0A6J5LJF8_9CAUD</name>
<feature type="compositionally biased region" description="Gly residues" evidence="1">
    <location>
        <begin position="739"/>
        <end position="748"/>
    </location>
</feature>
<dbReference type="InterPro" id="IPR039477">
    <property type="entry name" value="ILEI/PANDER_dom"/>
</dbReference>
<feature type="compositionally biased region" description="Gly residues" evidence="1">
    <location>
        <begin position="330"/>
        <end position="354"/>
    </location>
</feature>
<sequence length="1018" mass="105937">MADPRPIVKKFPYSATSVSGLTAHFVSDGINSVRDYIAPQSSLTASDVTYGSIPGTGIPAIKFAGTNNGYVLAKNTDKLQLVKTAGTSFTVEAWVYATGVGQNPSGYGGMIVNKDQEFEFCRMGDGRIAVAVDWGVGTDTTLPGGGWIIPPSGTAVVPLNSPTHVAVVLDNTTLRIVLNGTLAWEKTGLSRFSRKDPADFYIGNRSGKYQTFDGYIGDVRIWNYARSVSDINANINSEFENVNGRYTSIMPFSGKCTVYAWGAGGGAGGADAGTVGGAGSAGLHNSTSFTFVKNDLIEVAIGEGGTGGVSHSGSSPGGKGGASRINLGNVGTGSFNGGDGSSSGPGGGSGAGGGGGGATVVLKNNNIVLVAGGGGAGGGAGNDGNGAGPFARKTATPTNNASKAMREVQRGVYGFDTGFQSVNPDWRSALSGVPQQSEYVKPPFNCWFPVGYPANGKILYEFYLNFDKVGTYSFFGCVNDYGAIVVDDIQVVYCNTTARTHTGTFNISTTGYHKVGIRYDGNTAGSDSYNTFGYLIKYPDGTNFWQTLTPGSTPVAGAQTNIYKRIPTPDSINVQSSHYDAPGGHDNKTTWIDINGKHILYGLGRGHTLAVFNPNTLALESKHTSGGYQTSGSTELRDALAAVTDGKIIVIASFDVCTLDQATRNLLNSQFGGTRTETWGQLPRTAHFFIGIKNGGVTAIESVSANKTIDGILNGTIYLSKTTSGAPTTEDYRGQNGQPKGGDGGGAGGGGGGYGGGIGGAVYPGDATAYAGQTGGNFPMGDSFFQSGSLVARSDGRWGSFQNTYAVWPTGGTESGWFTIYRTFNAPYSGTYYFRSTVDNGATVYVDDVALGGTANFNQAPSPVAKTLVRGTHQLRFEVYNGGDVAGFAMTISDSVDSIIWDTRTYRDVVSPAKDNRYYIDGIAGGGIPNGGNGQNGYAVLVFEPESPASAASAVKVGSSWRQVTAGYVKVDGEWKTIDTAYVKKNGVWHAVVSTGDVTGVNFTPNGNNYGKVIKSYS</sequence>
<gene>
    <name evidence="3" type="ORF">UFOVP257_434</name>
</gene>
<evidence type="ECO:0000313" key="3">
    <source>
        <dbReference type="EMBL" id="CAB4133712.1"/>
    </source>
</evidence>
<dbReference type="InterPro" id="IPR037524">
    <property type="entry name" value="PA14/GLEYA"/>
</dbReference>
<organism evidence="3">
    <name type="scientific">uncultured Caudovirales phage</name>
    <dbReference type="NCBI Taxonomy" id="2100421"/>
    <lineage>
        <taxon>Viruses</taxon>
        <taxon>Duplodnaviria</taxon>
        <taxon>Heunggongvirae</taxon>
        <taxon>Uroviricota</taxon>
        <taxon>Caudoviricetes</taxon>
        <taxon>Peduoviridae</taxon>
        <taxon>Maltschvirus</taxon>
        <taxon>Maltschvirus maltsch</taxon>
    </lineage>
</organism>
<feature type="region of interest" description="Disordered" evidence="1">
    <location>
        <begin position="724"/>
        <end position="748"/>
    </location>
</feature>